<gene>
    <name evidence="1" type="ORF">S06H3_61438</name>
</gene>
<accession>X1RAG7</accession>
<sequence>MPENWTVGQRGKIFRNDTKESTAENAENAEKELKLKNSATSVSSAVKQFVGFVRCPIATSVRVKRLSVFRRTPFILAEPVVIFRIYNREFALR</sequence>
<protein>
    <submittedName>
        <fullName evidence="1">Uncharacterized protein</fullName>
    </submittedName>
</protein>
<dbReference type="EMBL" id="BARV01040288">
    <property type="protein sequence ID" value="GAI52579.1"/>
    <property type="molecule type" value="Genomic_DNA"/>
</dbReference>
<evidence type="ECO:0000313" key="1">
    <source>
        <dbReference type="EMBL" id="GAI52579.1"/>
    </source>
</evidence>
<reference evidence="1" key="1">
    <citation type="journal article" date="2014" name="Front. Microbiol.">
        <title>High frequency of phylogenetically diverse reductive dehalogenase-homologous genes in deep subseafloor sedimentary metagenomes.</title>
        <authorList>
            <person name="Kawai M."/>
            <person name="Futagami T."/>
            <person name="Toyoda A."/>
            <person name="Takaki Y."/>
            <person name="Nishi S."/>
            <person name="Hori S."/>
            <person name="Arai W."/>
            <person name="Tsubouchi T."/>
            <person name="Morono Y."/>
            <person name="Uchiyama I."/>
            <person name="Ito T."/>
            <person name="Fujiyama A."/>
            <person name="Inagaki F."/>
            <person name="Takami H."/>
        </authorList>
    </citation>
    <scope>NUCLEOTIDE SEQUENCE</scope>
    <source>
        <strain evidence="1">Expedition CK06-06</strain>
    </source>
</reference>
<comment type="caution">
    <text evidence="1">The sequence shown here is derived from an EMBL/GenBank/DDBJ whole genome shotgun (WGS) entry which is preliminary data.</text>
</comment>
<proteinExistence type="predicted"/>
<name>X1RAG7_9ZZZZ</name>
<dbReference type="AlphaFoldDB" id="X1RAG7"/>
<organism evidence="1">
    <name type="scientific">marine sediment metagenome</name>
    <dbReference type="NCBI Taxonomy" id="412755"/>
    <lineage>
        <taxon>unclassified sequences</taxon>
        <taxon>metagenomes</taxon>
        <taxon>ecological metagenomes</taxon>
    </lineage>
</organism>